<reference evidence="2" key="1">
    <citation type="submission" date="2013-06" db="EMBL/GenBank/DDBJ databases">
        <authorList>
            <person name="Zhao Q."/>
        </authorList>
    </citation>
    <scope>NUCLEOTIDE SEQUENCE</scope>
    <source>
        <strain evidence="2">cv. W1943</strain>
    </source>
</reference>
<protein>
    <submittedName>
        <fullName evidence="1">Uncharacterized protein</fullName>
    </submittedName>
</protein>
<dbReference type="HOGENOM" id="CLU_2350415_0_0_1"/>
<name>A0A0E0RDQ8_ORYRU</name>
<dbReference type="Gramene" id="ORUFI12G03180.1">
    <property type="protein sequence ID" value="ORUFI12G03180.1"/>
    <property type="gene ID" value="ORUFI12G03180"/>
</dbReference>
<sequence>MAGVLPSSAVPGVEAARRRAAVVAAVRVAKRHGGGVPGAAAVPRRCERERPGLGGWATDAAVVARWGAAAGQWERRRVAPEPKRQCFRRRRRPRWLC</sequence>
<keyword evidence="2" id="KW-1185">Reference proteome</keyword>
<accession>A0A0E0RDQ8</accession>
<organism evidence="1 2">
    <name type="scientific">Oryza rufipogon</name>
    <name type="common">Brownbeard rice</name>
    <name type="synonym">Asian wild rice</name>
    <dbReference type="NCBI Taxonomy" id="4529"/>
    <lineage>
        <taxon>Eukaryota</taxon>
        <taxon>Viridiplantae</taxon>
        <taxon>Streptophyta</taxon>
        <taxon>Embryophyta</taxon>
        <taxon>Tracheophyta</taxon>
        <taxon>Spermatophyta</taxon>
        <taxon>Magnoliopsida</taxon>
        <taxon>Liliopsida</taxon>
        <taxon>Poales</taxon>
        <taxon>Poaceae</taxon>
        <taxon>BOP clade</taxon>
        <taxon>Oryzoideae</taxon>
        <taxon>Oryzeae</taxon>
        <taxon>Oryzinae</taxon>
        <taxon>Oryza</taxon>
    </lineage>
</organism>
<evidence type="ECO:0000313" key="1">
    <source>
        <dbReference type="EnsemblPlants" id="ORUFI12G03180.1"/>
    </source>
</evidence>
<evidence type="ECO:0000313" key="2">
    <source>
        <dbReference type="Proteomes" id="UP000008022"/>
    </source>
</evidence>
<proteinExistence type="predicted"/>
<dbReference type="AlphaFoldDB" id="A0A0E0RDQ8"/>
<dbReference type="Proteomes" id="UP000008022">
    <property type="component" value="Unassembled WGS sequence"/>
</dbReference>
<dbReference type="EnsemblPlants" id="ORUFI12G03180.1">
    <property type="protein sequence ID" value="ORUFI12G03180.1"/>
    <property type="gene ID" value="ORUFI12G03180"/>
</dbReference>
<reference evidence="1" key="2">
    <citation type="submission" date="2015-06" db="UniProtKB">
        <authorList>
            <consortium name="EnsemblPlants"/>
        </authorList>
    </citation>
    <scope>IDENTIFICATION</scope>
</reference>